<name>A0A8H7AND1_9EURO</name>
<evidence type="ECO:0000313" key="3">
    <source>
        <dbReference type="Proteomes" id="UP000606974"/>
    </source>
</evidence>
<dbReference type="EMBL" id="JAACFV010000032">
    <property type="protein sequence ID" value="KAF7510256.1"/>
    <property type="molecule type" value="Genomic_DNA"/>
</dbReference>
<dbReference type="Proteomes" id="UP000606974">
    <property type="component" value="Unassembled WGS sequence"/>
</dbReference>
<keyword evidence="1" id="KW-1133">Transmembrane helix</keyword>
<keyword evidence="1" id="KW-0812">Transmembrane</keyword>
<proteinExistence type="predicted"/>
<dbReference type="AlphaFoldDB" id="A0A8H7AND1"/>
<sequence length="627" mass="69181">MADRVLAIDLGGADTHLSARHRVQNDYPLSLKRGISSSSFRPSLSPLDRVLTVALLLVLFSTTTEAAHYSKCCVLGARDQLNIFTELPWDVCNYNKNVSYPFDPVPPSVNRTKGWCMDNCQGTQWSNATQWIQPLAAWIAPYIGLLLLCPVGEKPEKKGEKPQQKPEWTCQEAYKRCCNAAEYLRFPAQEYVMLIGDPASALWGSFAALRHDWVIVKNLDWRPQQENSYLKRGLVILAGETLYDPALTGKLDEKITRLVGKIHPGEQPVEQKMTYNPRKTTAVDTISEKDLPSVSTPSGVAPTSNILVDDHKLPDELARALRTVLEARVPFVNAIALPAVLMLAVVASVFYDAYNKLGDNDTAHSIAYGVFYSWIVVLAVIGNCAATSVNAGVLDTTVGGVVGLKFNPQVPLRKRYSNAVLWDEWISGKKVHSGWYFHLKFLSGQVLGWLVVASSCACAASISYTTPTVGLGCRSFTFVLYGVLAFAVACLLVLRHSIRVKVDLCEGAGSDSKRNWTRLGVAVRYVYAFLVLCNACLLVLGTAFNLAGLYRTCRCKLLFASMDTLVELNTNTQRGLDNARKFWFPVGYVAFTLVWILCAVAVALRKHMILQLVSALEGRSGDLESLK</sequence>
<feature type="transmembrane region" description="Helical" evidence="1">
    <location>
        <begin position="366"/>
        <end position="386"/>
    </location>
</feature>
<evidence type="ECO:0000313" key="2">
    <source>
        <dbReference type="EMBL" id="KAF7510256.1"/>
    </source>
</evidence>
<feature type="transmembrane region" description="Helical" evidence="1">
    <location>
        <begin position="446"/>
        <end position="464"/>
    </location>
</feature>
<dbReference type="OrthoDB" id="5392263at2759"/>
<gene>
    <name evidence="2" type="ORF">GJ744_006952</name>
</gene>
<accession>A0A8H7AND1</accession>
<comment type="caution">
    <text evidence="2">The sequence shown here is derived from an EMBL/GenBank/DDBJ whole genome shotgun (WGS) entry which is preliminary data.</text>
</comment>
<feature type="transmembrane region" description="Helical" evidence="1">
    <location>
        <begin position="582"/>
        <end position="604"/>
    </location>
</feature>
<reference evidence="2" key="1">
    <citation type="submission" date="2020-02" db="EMBL/GenBank/DDBJ databases">
        <authorList>
            <person name="Palmer J.M."/>
        </authorList>
    </citation>
    <scope>NUCLEOTIDE SEQUENCE</scope>
    <source>
        <strain evidence="2">EPUS1.4</strain>
        <tissue evidence="2">Thallus</tissue>
    </source>
</reference>
<feature type="transmembrane region" description="Helical" evidence="1">
    <location>
        <begin position="331"/>
        <end position="354"/>
    </location>
</feature>
<feature type="transmembrane region" description="Helical" evidence="1">
    <location>
        <begin position="476"/>
        <end position="494"/>
    </location>
</feature>
<evidence type="ECO:0000256" key="1">
    <source>
        <dbReference type="SAM" id="Phobius"/>
    </source>
</evidence>
<organism evidence="2 3">
    <name type="scientific">Endocarpon pusillum</name>
    <dbReference type="NCBI Taxonomy" id="364733"/>
    <lineage>
        <taxon>Eukaryota</taxon>
        <taxon>Fungi</taxon>
        <taxon>Dikarya</taxon>
        <taxon>Ascomycota</taxon>
        <taxon>Pezizomycotina</taxon>
        <taxon>Eurotiomycetes</taxon>
        <taxon>Chaetothyriomycetidae</taxon>
        <taxon>Verrucariales</taxon>
        <taxon>Verrucariaceae</taxon>
        <taxon>Endocarpon</taxon>
    </lineage>
</organism>
<feature type="transmembrane region" description="Helical" evidence="1">
    <location>
        <begin position="522"/>
        <end position="544"/>
    </location>
</feature>
<protein>
    <submittedName>
        <fullName evidence="2">Uncharacterized protein</fullName>
    </submittedName>
</protein>
<keyword evidence="1" id="KW-0472">Membrane</keyword>
<keyword evidence="3" id="KW-1185">Reference proteome</keyword>